<protein>
    <submittedName>
        <fullName evidence="1">Uncharacterized protein</fullName>
    </submittedName>
</protein>
<organism evidence="1 2">
    <name type="scientific">Aquicella lusitana</name>
    <dbReference type="NCBI Taxonomy" id="254246"/>
    <lineage>
        <taxon>Bacteria</taxon>
        <taxon>Pseudomonadati</taxon>
        <taxon>Pseudomonadota</taxon>
        <taxon>Gammaproteobacteria</taxon>
        <taxon>Legionellales</taxon>
        <taxon>Coxiellaceae</taxon>
        <taxon>Aquicella</taxon>
    </lineage>
</organism>
<name>A0A370G525_9COXI</name>
<dbReference type="EMBL" id="QQAX01000043">
    <property type="protein sequence ID" value="RDI37153.1"/>
    <property type="molecule type" value="Genomic_DNA"/>
</dbReference>
<gene>
    <name evidence="1" type="ORF">C8D86_1435</name>
</gene>
<accession>A0A370G525</accession>
<evidence type="ECO:0000313" key="1">
    <source>
        <dbReference type="EMBL" id="RDI37153.1"/>
    </source>
</evidence>
<dbReference type="Proteomes" id="UP000254720">
    <property type="component" value="Unassembled WGS sequence"/>
</dbReference>
<proteinExistence type="predicted"/>
<sequence>MHTRSAQLSASSGIDQSVLQQTLKDINNQIVKLNELQAKAARLTPGQITSFALVAFMWLGMEIFEKYMTNGSSGQEKIMEDLFQICAFYFVTFYVHDNKTDTACSDYPPYFLDCNTPSDDYTHPRCQAIRNNFCEVLSAYKGESIEANRKSWGISSASQALGIVIFATILFKMFNRLQNREELTLSDCLTPEALDELKQFGSELGVLFTPSMKIADAKLWLSDKKMEIYSLIMPTLAGTVQSSPISARRSNNNSASIEDTIVEIASKEIDLLLKEKNCNKK</sequence>
<comment type="caution">
    <text evidence="1">The sequence shown here is derived from an EMBL/GenBank/DDBJ whole genome shotgun (WGS) entry which is preliminary data.</text>
</comment>
<reference evidence="1 2" key="1">
    <citation type="submission" date="2018-07" db="EMBL/GenBank/DDBJ databases">
        <title>Genomic Encyclopedia of Type Strains, Phase IV (KMG-IV): sequencing the most valuable type-strain genomes for metagenomic binning, comparative biology and taxonomic classification.</title>
        <authorList>
            <person name="Goeker M."/>
        </authorList>
    </citation>
    <scope>NUCLEOTIDE SEQUENCE [LARGE SCALE GENOMIC DNA]</scope>
    <source>
        <strain evidence="1 2">DSM 16500</strain>
    </source>
</reference>
<dbReference type="RefSeq" id="WP_114835483.1">
    <property type="nucleotide sequence ID" value="NZ_LR699114.1"/>
</dbReference>
<dbReference type="AlphaFoldDB" id="A0A370G525"/>
<evidence type="ECO:0000313" key="2">
    <source>
        <dbReference type="Proteomes" id="UP000254720"/>
    </source>
</evidence>
<keyword evidence="2" id="KW-1185">Reference proteome</keyword>